<dbReference type="InterPro" id="IPR017703">
    <property type="entry name" value="YgfZ/GCV_T_CS"/>
</dbReference>
<dbReference type="GO" id="GO:0016226">
    <property type="term" value="P:iron-sulfur cluster assembly"/>
    <property type="evidence" value="ECO:0007669"/>
    <property type="project" value="TreeGrafter"/>
</dbReference>
<evidence type="ECO:0000313" key="1">
    <source>
        <dbReference type="EMBL" id="AWI53602.1"/>
    </source>
</evidence>
<dbReference type="KEGG" id="aon:DEH84_09280"/>
<gene>
    <name evidence="1" type="ORF">DEH84_09280</name>
</gene>
<accession>A0A2U8FRA2</accession>
<evidence type="ECO:0000313" key="2">
    <source>
        <dbReference type="Proteomes" id="UP000244892"/>
    </source>
</evidence>
<dbReference type="EMBL" id="CP029210">
    <property type="protein sequence ID" value="AWI53602.1"/>
    <property type="molecule type" value="Genomic_DNA"/>
</dbReference>
<dbReference type="Proteomes" id="UP000244892">
    <property type="component" value="Chromosome"/>
</dbReference>
<protein>
    <submittedName>
        <fullName evidence="1">Folate-binding protein YgfZ</fullName>
    </submittedName>
</protein>
<dbReference type="RefSeq" id="WP_109036602.1">
    <property type="nucleotide sequence ID" value="NZ_CP029210.1"/>
</dbReference>
<reference evidence="1 2" key="1">
    <citation type="submission" date="2018-05" db="EMBL/GenBank/DDBJ databases">
        <title>complete genome sequence of Aquabacterium olei NBRC 110486.</title>
        <authorList>
            <person name="Tang B."/>
            <person name="Chang J."/>
            <person name="Zhang L."/>
            <person name="Yang H."/>
        </authorList>
    </citation>
    <scope>NUCLEOTIDE SEQUENCE [LARGE SCALE GENOMIC DNA]</scope>
    <source>
        <strain evidence="1 2">NBRC 110486</strain>
    </source>
</reference>
<dbReference type="Gene3D" id="2.40.30.160">
    <property type="match status" value="1"/>
</dbReference>
<proteinExistence type="predicted"/>
<dbReference type="PANTHER" id="PTHR22602">
    <property type="entry name" value="TRANSFERASE CAF17, MITOCHONDRIAL-RELATED"/>
    <property type="match status" value="1"/>
</dbReference>
<dbReference type="AlphaFoldDB" id="A0A2U8FRA2"/>
<dbReference type="Gene3D" id="3.30.70.1630">
    <property type="match status" value="1"/>
</dbReference>
<dbReference type="SUPFAM" id="SSF103025">
    <property type="entry name" value="Folate-binding domain"/>
    <property type="match status" value="1"/>
</dbReference>
<dbReference type="PANTHER" id="PTHR22602:SF0">
    <property type="entry name" value="TRANSFERASE CAF17, MITOCHONDRIAL-RELATED"/>
    <property type="match status" value="1"/>
</dbReference>
<keyword evidence="2" id="KW-1185">Reference proteome</keyword>
<dbReference type="NCBIfam" id="TIGR03317">
    <property type="entry name" value="ygfZ_signature"/>
    <property type="match status" value="1"/>
</dbReference>
<dbReference type="Gene3D" id="3.30.70.1400">
    <property type="entry name" value="Aminomethyltransferase beta-barrel domains"/>
    <property type="match status" value="1"/>
</dbReference>
<dbReference type="OrthoDB" id="9796287at2"/>
<dbReference type="InterPro" id="IPR045179">
    <property type="entry name" value="YgfZ/GcvT"/>
</dbReference>
<sequence>MSDIQLPDPQTWSGAVRVPHLGVVLAEGADAAAFLHGQFSQDMNSQTADEARLAAYCSAKGRMLASLLTLRPTPETFWLLTDREVLPGLVKRLSMFVLRAKARLSDVSAQLAVVGLVGRDVAVHLGDAATGTPGSVRVHAGGHLIRLADVLGVPRWCWVGPVDAAEVWMAGLPTLPEAAWHWLDVMSGIPHIAARTVDQFVPQMVNFELVGGVNFQKGCYPGQEVVARSQYRGTTKRRAFIAHAAAPLEPGAEVFSADDPGQPAGMVINAAPMPTTGEAQAGFSALIELKLAAADKALFAGSAHGVALQLGALPYPLPAAE</sequence>
<organism evidence="1 2">
    <name type="scientific">Aquabacterium olei</name>
    <dbReference type="NCBI Taxonomy" id="1296669"/>
    <lineage>
        <taxon>Bacteria</taxon>
        <taxon>Pseudomonadati</taxon>
        <taxon>Pseudomonadota</taxon>
        <taxon>Betaproteobacteria</taxon>
        <taxon>Burkholderiales</taxon>
        <taxon>Aquabacterium</taxon>
    </lineage>
</organism>
<name>A0A2U8FRA2_9BURK</name>